<dbReference type="PANTHER" id="PTHR42028">
    <property type="entry name" value="CHROMOSOME 1, WHOLE GENOME SHOTGUN SEQUENCE"/>
    <property type="match status" value="1"/>
</dbReference>
<evidence type="ECO:0000259" key="3">
    <source>
        <dbReference type="Pfam" id="PF23585"/>
    </source>
</evidence>
<dbReference type="Pfam" id="PF23585">
    <property type="entry name" value="DUF7137"/>
    <property type="match status" value="1"/>
</dbReference>
<comment type="caution">
    <text evidence="4">The sequence shown here is derived from an EMBL/GenBank/DDBJ whole genome shotgun (WGS) entry which is preliminary data.</text>
</comment>
<evidence type="ECO:0000256" key="2">
    <source>
        <dbReference type="SAM" id="Phobius"/>
    </source>
</evidence>
<accession>A0AAN6JMV3</accession>
<feature type="region of interest" description="Disordered" evidence="1">
    <location>
        <begin position="1"/>
        <end position="27"/>
    </location>
</feature>
<dbReference type="InterPro" id="IPR055561">
    <property type="entry name" value="DUF7137"/>
</dbReference>
<reference evidence="4" key="1">
    <citation type="journal article" date="2023" name="PhytoFront">
        <title>Draft Genome Resources of Seven Strains of Tilletia horrida, Causal Agent of Kernel Smut of Rice.</title>
        <authorList>
            <person name="Khanal S."/>
            <person name="Antony Babu S."/>
            <person name="Zhou X.G."/>
        </authorList>
    </citation>
    <scope>NUCLEOTIDE SEQUENCE</scope>
    <source>
        <strain evidence="4">TX3</strain>
    </source>
</reference>
<keyword evidence="2" id="KW-1133">Transmembrane helix</keyword>
<proteinExistence type="predicted"/>
<feature type="compositionally biased region" description="Low complexity" evidence="1">
    <location>
        <begin position="1"/>
        <end position="22"/>
    </location>
</feature>
<feature type="transmembrane region" description="Helical" evidence="2">
    <location>
        <begin position="187"/>
        <end position="210"/>
    </location>
</feature>
<dbReference type="AlphaFoldDB" id="A0AAN6JMV3"/>
<gene>
    <name evidence="4" type="ORF">OC842_001109</name>
</gene>
<protein>
    <recommendedName>
        <fullName evidence="3">DUF7137 domain-containing protein</fullName>
    </recommendedName>
</protein>
<keyword evidence="2" id="KW-0812">Transmembrane</keyword>
<keyword evidence="5" id="KW-1185">Reference proteome</keyword>
<sequence>MAANQPAQGGNNQPAQGGNNQPVASTTSTISIPQTAAAGGITITRPDQTAPASYYKLASNAQVTFGWNFTSVIATPSTLHIQAYCPANSVTYTLSPQTGIPGNSFNFTWDPYAYSISAAASNLPQLIEATYRLQVFDERGLDAPANVGGRMAPNSKVSFALYIPKSYTPLANGWVCAGCSAATHLQALSPLITIVLAMLTCMLFGGWSVVGRQR</sequence>
<evidence type="ECO:0000313" key="5">
    <source>
        <dbReference type="Proteomes" id="UP001176521"/>
    </source>
</evidence>
<evidence type="ECO:0000256" key="1">
    <source>
        <dbReference type="SAM" id="MobiDB-lite"/>
    </source>
</evidence>
<feature type="domain" description="DUF7137" evidence="3">
    <location>
        <begin position="35"/>
        <end position="177"/>
    </location>
</feature>
<keyword evidence="2" id="KW-0472">Membrane</keyword>
<dbReference type="EMBL" id="JAPDMQ010000037">
    <property type="protein sequence ID" value="KAK0538986.1"/>
    <property type="molecule type" value="Genomic_DNA"/>
</dbReference>
<name>A0AAN6JMV3_9BASI</name>
<dbReference type="Proteomes" id="UP001176521">
    <property type="component" value="Unassembled WGS sequence"/>
</dbReference>
<evidence type="ECO:0000313" key="4">
    <source>
        <dbReference type="EMBL" id="KAK0538986.1"/>
    </source>
</evidence>
<organism evidence="4 5">
    <name type="scientific">Tilletia horrida</name>
    <dbReference type="NCBI Taxonomy" id="155126"/>
    <lineage>
        <taxon>Eukaryota</taxon>
        <taxon>Fungi</taxon>
        <taxon>Dikarya</taxon>
        <taxon>Basidiomycota</taxon>
        <taxon>Ustilaginomycotina</taxon>
        <taxon>Exobasidiomycetes</taxon>
        <taxon>Tilletiales</taxon>
        <taxon>Tilletiaceae</taxon>
        <taxon>Tilletia</taxon>
    </lineage>
</organism>
<dbReference type="PANTHER" id="PTHR42028:SF1">
    <property type="entry name" value="YALI0E30657P"/>
    <property type="match status" value="1"/>
</dbReference>